<evidence type="ECO:0000256" key="6">
    <source>
        <dbReference type="HAMAP-Rule" id="MF_01894"/>
    </source>
</evidence>
<dbReference type="InterPro" id="IPR036277">
    <property type="entry name" value="SMC_hinge_sf"/>
</dbReference>
<name>A0A4R3I1C6_PAULE</name>
<feature type="coiled-coil region" evidence="6">
    <location>
        <begin position="979"/>
        <end position="1016"/>
    </location>
</feature>
<feature type="compositionally biased region" description="Basic and acidic residues" evidence="7">
    <location>
        <begin position="466"/>
        <end position="475"/>
    </location>
</feature>
<dbReference type="SUPFAM" id="SSF75553">
    <property type="entry name" value="Smc hinge domain"/>
    <property type="match status" value="1"/>
</dbReference>
<dbReference type="GO" id="GO:0007059">
    <property type="term" value="P:chromosome segregation"/>
    <property type="evidence" value="ECO:0007669"/>
    <property type="project" value="UniProtKB-UniRule"/>
</dbReference>
<dbReference type="SUPFAM" id="SSF52540">
    <property type="entry name" value="P-loop containing nucleoside triphosphate hydrolases"/>
    <property type="match status" value="1"/>
</dbReference>
<evidence type="ECO:0000259" key="8">
    <source>
        <dbReference type="SMART" id="SM00968"/>
    </source>
</evidence>
<sequence length="1175" mass="132335">MRLTSIKLSGFKSFVDPTHFQVPGQLVGVVGPNGCGKSNIIDAVRWVLGESKASELRGESMQDVIFNGSTHRKPAGRASVELVFDNADGKAAGQWSQFAEIAVKRTLTRDGTSTYYINNQSVRRRDIQDIFLGTGLGPRAYAIIGQGMISRIIEARPEELRVFLEEAAGVSKYKERRRETENRLHDTRENLTRVEDILRELNANLEKLESQAEVARKFHELQADQEEKQKLLWLVRKNEAKAEQEKVFREIEKAQTDLEEQMAKLRHVETELEHMRQAHYAAGDRLHQAQGHLYQTNSEIGSLEAQIKFVIESRGRLQSQLNSLTAQRDQWQRQGSQYQEELAEADLMLEEQAARVEQAQQIAQQQGEALPALEQAWREAQLRSNESRSKIMQIQQQIELESAHQRNASNILANLAVRRDRLSQEKNGMSMPDGTHLANLKAQLEEKQMALEEAQAQLEEAQEQQPRLEEERRAAQEQVNNETAANAKLEARLNALKQLQDSVQSQGKVQPWLQKHELGELPRLWQKLQIDAGWETALESVLRERTSALEMSNLDWAKAFFSDAPPAKLALYSANTSPAGTVDAPAGLKPMLGLLQLNDPGLRALMQDWLHNIFIAEDAAAAFADRDKLPVGGYFVTRQGHVISKSSVRFYASDSEQDGMLARQLEIDNITKQLRAQQMLADEARTRVVRADAALTQATQRLQEYRLRVQSLTQAAHGLQIEVMKLSEVQERFNQRSSQIAEELAEIEEQEAEQQQIKAESEAKFEQLDMELAELQETHEQGQTAYLAKEQQLNDARVRLRDLERAAQEAEFAEKSQRNKIEELKRSIATAQEQAQQLFASMQQGQLELESLDDQAAQAGLQSLLEKRSEQERALADARHELDQLSQKLRHHEEARMQSERSLQPQRDRITELQLKEQAARLNQEQYAQQLVEAQADEAALSEKINPDLKPSYLQGEVTRLTNAIAALGAVNLAALDELAQASERKNFLDSQNADLMEAITTLEDAISKIDKETRELLQDTFDKVNRHFSELFPILFGGGNAKLIMTGDEILDSGVQVMAQPPGKKNATIHLLSGGEKALTATALVFSMFQLNPAPFCLLDEVDAPLDDANTERFANMVKRMSSQTQFLFISHNKIAMEMAQQLIGVTMQEQGVSRIVAVDMESAASFATEAQAA</sequence>
<gene>
    <name evidence="6" type="primary">smc</name>
    <name evidence="9" type="ORF">EDC30_101502</name>
</gene>
<dbReference type="GO" id="GO:0005524">
    <property type="term" value="F:ATP binding"/>
    <property type="evidence" value="ECO:0007669"/>
    <property type="project" value="UniProtKB-UniRule"/>
</dbReference>
<keyword evidence="4 6" id="KW-0175">Coiled coil</keyword>
<comment type="subunit">
    <text evidence="6">Homodimer.</text>
</comment>
<protein>
    <recommendedName>
        <fullName evidence="6">Chromosome partition protein Smc</fullName>
    </recommendedName>
</protein>
<evidence type="ECO:0000256" key="5">
    <source>
        <dbReference type="ARBA" id="ARBA00023125"/>
    </source>
</evidence>
<dbReference type="HAMAP" id="MF_01894">
    <property type="entry name" value="Smc_prok"/>
    <property type="match status" value="1"/>
</dbReference>
<comment type="domain">
    <text evidence="6">Contains large globular domains required for ATP hydrolysis at each terminus and a third globular domain forming a flexible hinge near the middle of the molecule. These domains are separated by coiled-coil structures.</text>
</comment>
<keyword evidence="10" id="KW-1185">Reference proteome</keyword>
<dbReference type="EMBL" id="SLZQ01000001">
    <property type="protein sequence ID" value="TCS39546.1"/>
    <property type="molecule type" value="Genomic_DNA"/>
</dbReference>
<evidence type="ECO:0000313" key="10">
    <source>
        <dbReference type="Proteomes" id="UP000295382"/>
    </source>
</evidence>
<evidence type="ECO:0000256" key="2">
    <source>
        <dbReference type="ARBA" id="ARBA00022741"/>
    </source>
</evidence>
<dbReference type="InterPro" id="IPR027417">
    <property type="entry name" value="P-loop_NTPase"/>
</dbReference>
<evidence type="ECO:0000313" key="9">
    <source>
        <dbReference type="EMBL" id="TCS39546.1"/>
    </source>
</evidence>
<dbReference type="Pfam" id="PF02463">
    <property type="entry name" value="SMC_N"/>
    <property type="match status" value="1"/>
</dbReference>
<evidence type="ECO:0000256" key="7">
    <source>
        <dbReference type="SAM" id="MobiDB-lite"/>
    </source>
</evidence>
<organism evidence="9 10">
    <name type="scientific">Paucimonas lemoignei</name>
    <name type="common">Pseudomonas lemoignei</name>
    <dbReference type="NCBI Taxonomy" id="29443"/>
    <lineage>
        <taxon>Bacteria</taxon>
        <taxon>Pseudomonadati</taxon>
        <taxon>Pseudomonadota</taxon>
        <taxon>Betaproteobacteria</taxon>
        <taxon>Burkholderiales</taxon>
        <taxon>Burkholderiaceae</taxon>
        <taxon>Paucimonas</taxon>
    </lineage>
</organism>
<dbReference type="AlphaFoldDB" id="A0A4R3I1C6"/>
<dbReference type="GO" id="GO:0003677">
    <property type="term" value="F:DNA binding"/>
    <property type="evidence" value="ECO:0007669"/>
    <property type="project" value="UniProtKB-UniRule"/>
</dbReference>
<feature type="binding site" evidence="6">
    <location>
        <begin position="32"/>
        <end position="39"/>
    </location>
    <ligand>
        <name>ATP</name>
        <dbReference type="ChEBI" id="CHEBI:30616"/>
    </ligand>
</feature>
<dbReference type="Proteomes" id="UP000295382">
    <property type="component" value="Unassembled WGS sequence"/>
</dbReference>
<evidence type="ECO:0000256" key="1">
    <source>
        <dbReference type="ARBA" id="ARBA00022490"/>
    </source>
</evidence>
<dbReference type="InterPro" id="IPR024704">
    <property type="entry name" value="SMC"/>
</dbReference>
<dbReference type="CDD" id="cd03278">
    <property type="entry name" value="ABC_SMC_barmotin"/>
    <property type="match status" value="2"/>
</dbReference>
<dbReference type="GO" id="GO:0005694">
    <property type="term" value="C:chromosome"/>
    <property type="evidence" value="ECO:0007669"/>
    <property type="project" value="InterPro"/>
</dbReference>
<comment type="similarity">
    <text evidence="6">Belongs to the SMC family.</text>
</comment>
<proteinExistence type="inferred from homology"/>
<feature type="coiled-coil region" evidence="6">
    <location>
        <begin position="667"/>
        <end position="944"/>
    </location>
</feature>
<dbReference type="GO" id="GO:0007062">
    <property type="term" value="P:sister chromatid cohesion"/>
    <property type="evidence" value="ECO:0007669"/>
    <property type="project" value="InterPro"/>
</dbReference>
<dbReference type="RefSeq" id="WP_132256934.1">
    <property type="nucleotide sequence ID" value="NZ_SLZQ01000001.1"/>
</dbReference>
<dbReference type="GO" id="GO:0006260">
    <property type="term" value="P:DNA replication"/>
    <property type="evidence" value="ECO:0007669"/>
    <property type="project" value="UniProtKB-UniRule"/>
</dbReference>
<dbReference type="NCBIfam" id="TIGR02168">
    <property type="entry name" value="SMC_prok_B"/>
    <property type="match status" value="1"/>
</dbReference>
<keyword evidence="1 6" id="KW-0963">Cytoplasm</keyword>
<evidence type="ECO:0000256" key="4">
    <source>
        <dbReference type="ARBA" id="ARBA00023054"/>
    </source>
</evidence>
<dbReference type="PANTHER" id="PTHR43977">
    <property type="entry name" value="STRUCTURAL MAINTENANCE OF CHROMOSOMES PROTEIN 3"/>
    <property type="match status" value="1"/>
</dbReference>
<feature type="coiled-coil region" evidence="6">
    <location>
        <begin position="170"/>
        <end position="278"/>
    </location>
</feature>
<dbReference type="GO" id="GO:0030261">
    <property type="term" value="P:chromosome condensation"/>
    <property type="evidence" value="ECO:0007669"/>
    <property type="project" value="InterPro"/>
</dbReference>
<dbReference type="GO" id="GO:0016887">
    <property type="term" value="F:ATP hydrolysis activity"/>
    <property type="evidence" value="ECO:0007669"/>
    <property type="project" value="InterPro"/>
</dbReference>
<dbReference type="PIRSF" id="PIRSF005719">
    <property type="entry name" value="SMC"/>
    <property type="match status" value="1"/>
</dbReference>
<reference evidence="9 10" key="1">
    <citation type="submission" date="2019-03" db="EMBL/GenBank/DDBJ databases">
        <title>Genomic Encyclopedia of Type Strains, Phase IV (KMG-IV): sequencing the most valuable type-strain genomes for metagenomic binning, comparative biology and taxonomic classification.</title>
        <authorList>
            <person name="Goeker M."/>
        </authorList>
    </citation>
    <scope>NUCLEOTIDE SEQUENCE [LARGE SCALE GENOMIC DNA]</scope>
    <source>
        <strain evidence="9 10">DSM 7445</strain>
    </source>
</reference>
<feature type="domain" description="SMC hinge" evidence="8">
    <location>
        <begin position="518"/>
        <end position="626"/>
    </location>
</feature>
<feature type="coiled-coil region" evidence="6">
    <location>
        <begin position="314"/>
        <end position="362"/>
    </location>
</feature>
<dbReference type="GO" id="GO:0005737">
    <property type="term" value="C:cytoplasm"/>
    <property type="evidence" value="ECO:0007669"/>
    <property type="project" value="UniProtKB-SubCell"/>
</dbReference>
<dbReference type="InterPro" id="IPR003395">
    <property type="entry name" value="RecF/RecN/SMC_N"/>
</dbReference>
<comment type="subcellular location">
    <subcellularLocation>
        <location evidence="6">Cytoplasm</location>
    </subcellularLocation>
</comment>
<feature type="region of interest" description="Disordered" evidence="7">
    <location>
        <begin position="455"/>
        <end position="479"/>
    </location>
</feature>
<keyword evidence="5 6" id="KW-0238">DNA-binding</keyword>
<feature type="compositionally biased region" description="Low complexity" evidence="7">
    <location>
        <begin position="455"/>
        <end position="465"/>
    </location>
</feature>
<comment type="function">
    <text evidence="6">Required for chromosome condensation and partitioning.</text>
</comment>
<dbReference type="SMART" id="SM00968">
    <property type="entry name" value="SMC_hinge"/>
    <property type="match status" value="1"/>
</dbReference>
<keyword evidence="2 6" id="KW-0547">Nucleotide-binding</keyword>
<dbReference type="InterPro" id="IPR011890">
    <property type="entry name" value="SMC_prok"/>
</dbReference>
<comment type="caution">
    <text evidence="9">The sequence shown here is derived from an EMBL/GenBank/DDBJ whole genome shotgun (WGS) entry which is preliminary data.</text>
</comment>
<keyword evidence="3 6" id="KW-0067">ATP-binding</keyword>
<dbReference type="Pfam" id="PF06470">
    <property type="entry name" value="SMC_hinge"/>
    <property type="match status" value="1"/>
</dbReference>
<accession>A0A4R3I1C6</accession>
<dbReference type="OrthoDB" id="9808768at2"/>
<evidence type="ECO:0000256" key="3">
    <source>
        <dbReference type="ARBA" id="ARBA00022840"/>
    </source>
</evidence>
<dbReference type="Gene3D" id="3.40.50.300">
    <property type="entry name" value="P-loop containing nucleotide triphosphate hydrolases"/>
    <property type="match status" value="2"/>
</dbReference>
<dbReference type="InterPro" id="IPR010935">
    <property type="entry name" value="SMC_hinge"/>
</dbReference>